<feature type="signal peptide" evidence="3">
    <location>
        <begin position="1"/>
        <end position="20"/>
    </location>
</feature>
<dbReference type="Proteomes" id="UP000799640">
    <property type="component" value="Unassembled WGS sequence"/>
</dbReference>
<evidence type="ECO:0000313" key="6">
    <source>
        <dbReference type="Proteomes" id="UP000799640"/>
    </source>
</evidence>
<dbReference type="EMBL" id="ML996693">
    <property type="protein sequence ID" value="KAF2401153.1"/>
    <property type="molecule type" value="Genomic_DNA"/>
</dbReference>
<accession>A0A6G1HYL8</accession>
<sequence length="516" mass="55751">MARLLLHLVPILALILPVLSQPPPDNPTITLPHAKLIGTNIPSLNLTLYRRIPFAAPPVGALRFRAPQPPLHVPIYNTNQPFPACRGAGNYPSDSEDCLYLAVYSKAWSQPQRLRPVAVFFYGGGFIRGGASLSIPPSAYPILNSSATNDIVFVYPNYRTNAFGFLPGSPIAKAKDADFNPGLLDQEAALRWVQEHIAAFGGDAADVTIWGQSAGGGSVIAQVVAQTGRGGQPLFRKALASSPFWPRTYAGDGPEADEIYVRLIQEVNCGGAKDTLACLRGVESGKLAIAAGKISGVKKYTTSTFLWAPVVDGVFLKTGLSEAVKKGLDVEMGFGMYNAHEGENFTPGSLKKGDFEQWLRGFLPGFDARRLTHLEQLYPPNGDAGSFSYADPWERAGSMYRDLVLACPALWLGRGARKGGYVGEYAISPAKHASDVGFWNTVNPLQRNNETIYHGFAGAFASFFQSGEAHAGELKLPDAKSGMELVIESKGFRTANIALLEERCAFWLDNAKNVPF</sequence>
<dbReference type="InterPro" id="IPR029058">
    <property type="entry name" value="AB_hydrolase_fold"/>
</dbReference>
<evidence type="ECO:0000256" key="3">
    <source>
        <dbReference type="RuleBase" id="RU361235"/>
    </source>
</evidence>
<organism evidence="5 6">
    <name type="scientific">Trichodelitschia bisporula</name>
    <dbReference type="NCBI Taxonomy" id="703511"/>
    <lineage>
        <taxon>Eukaryota</taxon>
        <taxon>Fungi</taxon>
        <taxon>Dikarya</taxon>
        <taxon>Ascomycota</taxon>
        <taxon>Pezizomycotina</taxon>
        <taxon>Dothideomycetes</taxon>
        <taxon>Dothideomycetes incertae sedis</taxon>
        <taxon>Phaeotrichales</taxon>
        <taxon>Phaeotrichaceae</taxon>
        <taxon>Trichodelitschia</taxon>
    </lineage>
</organism>
<keyword evidence="2 3" id="KW-0378">Hydrolase</keyword>
<dbReference type="GO" id="GO:0016787">
    <property type="term" value="F:hydrolase activity"/>
    <property type="evidence" value="ECO:0007669"/>
    <property type="project" value="UniProtKB-KW"/>
</dbReference>
<dbReference type="PROSITE" id="PS00122">
    <property type="entry name" value="CARBOXYLESTERASE_B_1"/>
    <property type="match status" value="1"/>
</dbReference>
<dbReference type="Gene3D" id="3.40.50.1820">
    <property type="entry name" value="alpha/beta hydrolase"/>
    <property type="match status" value="1"/>
</dbReference>
<reference evidence="5" key="1">
    <citation type="journal article" date="2020" name="Stud. Mycol.">
        <title>101 Dothideomycetes genomes: a test case for predicting lifestyles and emergence of pathogens.</title>
        <authorList>
            <person name="Haridas S."/>
            <person name="Albert R."/>
            <person name="Binder M."/>
            <person name="Bloem J."/>
            <person name="Labutti K."/>
            <person name="Salamov A."/>
            <person name="Andreopoulos B."/>
            <person name="Baker S."/>
            <person name="Barry K."/>
            <person name="Bills G."/>
            <person name="Bluhm B."/>
            <person name="Cannon C."/>
            <person name="Castanera R."/>
            <person name="Culley D."/>
            <person name="Daum C."/>
            <person name="Ezra D."/>
            <person name="Gonzalez J."/>
            <person name="Henrissat B."/>
            <person name="Kuo A."/>
            <person name="Liang C."/>
            <person name="Lipzen A."/>
            <person name="Lutzoni F."/>
            <person name="Magnuson J."/>
            <person name="Mondo S."/>
            <person name="Nolan M."/>
            <person name="Ohm R."/>
            <person name="Pangilinan J."/>
            <person name="Park H.-J."/>
            <person name="Ramirez L."/>
            <person name="Alfaro M."/>
            <person name="Sun H."/>
            <person name="Tritt A."/>
            <person name="Yoshinaga Y."/>
            <person name="Zwiers L.-H."/>
            <person name="Turgeon B."/>
            <person name="Goodwin S."/>
            <person name="Spatafora J."/>
            <person name="Crous P."/>
            <person name="Grigoriev I."/>
        </authorList>
    </citation>
    <scope>NUCLEOTIDE SEQUENCE</scope>
    <source>
        <strain evidence="5">CBS 262.69</strain>
    </source>
</reference>
<evidence type="ECO:0000256" key="1">
    <source>
        <dbReference type="ARBA" id="ARBA00005964"/>
    </source>
</evidence>
<feature type="domain" description="Carboxylesterase type B" evidence="4">
    <location>
        <begin position="26"/>
        <end position="352"/>
    </location>
</feature>
<dbReference type="InterPro" id="IPR002018">
    <property type="entry name" value="CarbesteraseB"/>
</dbReference>
<dbReference type="Pfam" id="PF00135">
    <property type="entry name" value="COesterase"/>
    <property type="match status" value="1"/>
</dbReference>
<name>A0A6G1HYL8_9PEZI</name>
<gene>
    <name evidence="5" type="ORF">EJ06DRAFT_379735</name>
</gene>
<keyword evidence="3" id="KW-0732">Signal</keyword>
<protein>
    <recommendedName>
        <fullName evidence="3">Carboxylic ester hydrolase</fullName>
        <ecNumber evidence="3">3.1.1.-</ecNumber>
    </recommendedName>
</protein>
<keyword evidence="6" id="KW-1185">Reference proteome</keyword>
<dbReference type="InterPro" id="IPR050309">
    <property type="entry name" value="Type-B_Carboxylest/Lipase"/>
</dbReference>
<dbReference type="OrthoDB" id="408631at2759"/>
<dbReference type="EC" id="3.1.1.-" evidence="3"/>
<dbReference type="AlphaFoldDB" id="A0A6G1HYL8"/>
<feature type="chain" id="PRO_5026376942" description="Carboxylic ester hydrolase" evidence="3">
    <location>
        <begin position="21"/>
        <end position="516"/>
    </location>
</feature>
<dbReference type="SUPFAM" id="SSF53474">
    <property type="entry name" value="alpha/beta-Hydrolases"/>
    <property type="match status" value="1"/>
</dbReference>
<comment type="similarity">
    <text evidence="1 3">Belongs to the type-B carboxylesterase/lipase family.</text>
</comment>
<dbReference type="PANTHER" id="PTHR11559">
    <property type="entry name" value="CARBOXYLESTERASE"/>
    <property type="match status" value="1"/>
</dbReference>
<evidence type="ECO:0000256" key="2">
    <source>
        <dbReference type="ARBA" id="ARBA00022801"/>
    </source>
</evidence>
<proteinExistence type="inferred from homology"/>
<evidence type="ECO:0000259" key="4">
    <source>
        <dbReference type="Pfam" id="PF00135"/>
    </source>
</evidence>
<evidence type="ECO:0000313" key="5">
    <source>
        <dbReference type="EMBL" id="KAF2401153.1"/>
    </source>
</evidence>
<dbReference type="InterPro" id="IPR019826">
    <property type="entry name" value="Carboxylesterase_B_AS"/>
</dbReference>